<comment type="caution">
    <text evidence="5">The sequence shown here is derived from an EMBL/GenBank/DDBJ whole genome shotgun (WGS) entry which is preliminary data.</text>
</comment>
<dbReference type="AlphaFoldDB" id="A0A2A9DQU0"/>
<evidence type="ECO:0000313" key="5">
    <source>
        <dbReference type="EMBL" id="PFG29058.1"/>
    </source>
</evidence>
<dbReference type="PROSITE" id="PS51078">
    <property type="entry name" value="ICLR_ED"/>
    <property type="match status" value="1"/>
</dbReference>
<evidence type="ECO:0000256" key="2">
    <source>
        <dbReference type="ARBA" id="ARBA00023125"/>
    </source>
</evidence>
<keyword evidence="3" id="KW-0804">Transcription</keyword>
<feature type="domain" description="IclR-ED" evidence="4">
    <location>
        <begin position="66"/>
        <end position="254"/>
    </location>
</feature>
<dbReference type="InterPro" id="IPR029016">
    <property type="entry name" value="GAF-like_dom_sf"/>
</dbReference>
<dbReference type="OrthoDB" id="7274111at2"/>
<dbReference type="GO" id="GO:0003700">
    <property type="term" value="F:DNA-binding transcription factor activity"/>
    <property type="evidence" value="ECO:0007669"/>
    <property type="project" value="TreeGrafter"/>
</dbReference>
<keyword evidence="1" id="KW-0805">Transcription regulation</keyword>
<dbReference type="GO" id="GO:0045892">
    <property type="term" value="P:negative regulation of DNA-templated transcription"/>
    <property type="evidence" value="ECO:0007669"/>
    <property type="project" value="TreeGrafter"/>
</dbReference>
<dbReference type="PANTHER" id="PTHR30136">
    <property type="entry name" value="HELIX-TURN-HELIX TRANSCRIPTIONAL REGULATOR, ICLR FAMILY"/>
    <property type="match status" value="1"/>
</dbReference>
<dbReference type="STRING" id="1724.GCA_001044175_01932"/>
<evidence type="ECO:0000259" key="4">
    <source>
        <dbReference type="PROSITE" id="PS51078"/>
    </source>
</evidence>
<protein>
    <submittedName>
        <fullName evidence="5">IclR family transcriptional regulator</fullName>
    </submittedName>
</protein>
<name>A0A2A9DQU0_9CORY</name>
<sequence length="254" mass="27943">MLRETPPPKEFLTSVDIALRAILTLRDAGSVTVSSLAHELDVTASSAHRTLQMLRYRGFAVQAQNRSYLPGPALAARHVARGEGEELIKLCQHHMRGIVAATGETCHLVTLSENQCNFLYTEESPKPVRVGDRRGQVIPAEQNSGGLAMLADLSAKDLRTLYPTMPDTEFAELRRKLHKFRSQGFATNTGIFEPEVSALGLALHNDLGDTLGAIAIAVPTARFPEVREECIRALRTYGADLNRTLERSGMFVHQ</sequence>
<keyword evidence="6" id="KW-1185">Reference proteome</keyword>
<dbReference type="Gene3D" id="3.30.450.40">
    <property type="match status" value="1"/>
</dbReference>
<accession>A0A2A9DQU0</accession>
<evidence type="ECO:0000313" key="6">
    <source>
        <dbReference type="Proteomes" id="UP000221653"/>
    </source>
</evidence>
<dbReference type="GO" id="GO:0003677">
    <property type="term" value="F:DNA binding"/>
    <property type="evidence" value="ECO:0007669"/>
    <property type="project" value="UniProtKB-KW"/>
</dbReference>
<dbReference type="InterPro" id="IPR036390">
    <property type="entry name" value="WH_DNA-bd_sf"/>
</dbReference>
<evidence type="ECO:0000256" key="1">
    <source>
        <dbReference type="ARBA" id="ARBA00023015"/>
    </source>
</evidence>
<dbReference type="InterPro" id="IPR050707">
    <property type="entry name" value="HTH_MetabolicPath_Reg"/>
</dbReference>
<keyword evidence="2" id="KW-0238">DNA-binding</keyword>
<dbReference type="Pfam" id="PF01614">
    <property type="entry name" value="IclR_C"/>
    <property type="match status" value="1"/>
</dbReference>
<dbReference type="Proteomes" id="UP000221653">
    <property type="component" value="Unassembled WGS sequence"/>
</dbReference>
<dbReference type="RefSeq" id="WP_048380384.1">
    <property type="nucleotide sequence ID" value="NZ_LDYE01000007.1"/>
</dbReference>
<evidence type="ECO:0000256" key="3">
    <source>
        <dbReference type="ARBA" id="ARBA00023163"/>
    </source>
</evidence>
<dbReference type="EMBL" id="PDJF01000001">
    <property type="protein sequence ID" value="PFG29058.1"/>
    <property type="molecule type" value="Genomic_DNA"/>
</dbReference>
<dbReference type="Gene3D" id="1.10.10.10">
    <property type="entry name" value="Winged helix-like DNA-binding domain superfamily/Winged helix DNA-binding domain"/>
    <property type="match status" value="1"/>
</dbReference>
<reference evidence="5 6" key="1">
    <citation type="submission" date="2017-10" db="EMBL/GenBank/DDBJ databases">
        <title>Sequencing the genomes of 1000 actinobacteria strains.</title>
        <authorList>
            <person name="Klenk H.-P."/>
        </authorList>
    </citation>
    <scope>NUCLEOTIDE SEQUENCE [LARGE SCALE GENOMIC DNA]</scope>
    <source>
        <strain evidence="5 6">DSM 20688</strain>
    </source>
</reference>
<organism evidence="5 6">
    <name type="scientific">Corynebacterium renale</name>
    <dbReference type="NCBI Taxonomy" id="1724"/>
    <lineage>
        <taxon>Bacteria</taxon>
        <taxon>Bacillati</taxon>
        <taxon>Actinomycetota</taxon>
        <taxon>Actinomycetes</taxon>
        <taxon>Mycobacteriales</taxon>
        <taxon>Corynebacteriaceae</taxon>
        <taxon>Corynebacterium</taxon>
    </lineage>
</organism>
<dbReference type="PANTHER" id="PTHR30136:SF35">
    <property type="entry name" value="HTH-TYPE TRANSCRIPTIONAL REGULATOR RV1719"/>
    <property type="match status" value="1"/>
</dbReference>
<dbReference type="InterPro" id="IPR005471">
    <property type="entry name" value="Tscrpt_reg_IclR_N"/>
</dbReference>
<dbReference type="InterPro" id="IPR014757">
    <property type="entry name" value="Tscrpt_reg_IclR_C"/>
</dbReference>
<dbReference type="Pfam" id="PF09339">
    <property type="entry name" value="HTH_IclR"/>
    <property type="match status" value="1"/>
</dbReference>
<proteinExistence type="predicted"/>
<dbReference type="SUPFAM" id="SSF46785">
    <property type="entry name" value="Winged helix' DNA-binding domain"/>
    <property type="match status" value="1"/>
</dbReference>
<dbReference type="InterPro" id="IPR036388">
    <property type="entry name" value="WH-like_DNA-bd_sf"/>
</dbReference>
<gene>
    <name evidence="5" type="ORF">ATK06_2192</name>
</gene>
<dbReference type="SUPFAM" id="SSF55781">
    <property type="entry name" value="GAF domain-like"/>
    <property type="match status" value="1"/>
</dbReference>